<dbReference type="AlphaFoldDB" id="A0A250WPQ3"/>
<accession>A0A250WPQ3</accession>
<dbReference type="Gene3D" id="3.30.200.20">
    <property type="entry name" value="Phosphorylase Kinase, domain 1"/>
    <property type="match status" value="1"/>
</dbReference>
<dbReference type="GO" id="GO:0005524">
    <property type="term" value="F:ATP binding"/>
    <property type="evidence" value="ECO:0007669"/>
    <property type="project" value="UniProtKB-KW"/>
</dbReference>
<evidence type="ECO:0000259" key="3">
    <source>
        <dbReference type="PROSITE" id="PS50011"/>
    </source>
</evidence>
<evidence type="ECO:0000313" key="4">
    <source>
        <dbReference type="EMBL" id="GAX72676.1"/>
    </source>
</evidence>
<dbReference type="OrthoDB" id="193931at2759"/>
<dbReference type="InterPro" id="IPR011009">
    <property type="entry name" value="Kinase-like_dom_sf"/>
</dbReference>
<keyword evidence="1" id="KW-0547">Nucleotide-binding</keyword>
<dbReference type="PANTHER" id="PTHR24346">
    <property type="entry name" value="MAP/MICROTUBULE AFFINITY-REGULATING KINASE"/>
    <property type="match status" value="1"/>
</dbReference>
<name>A0A250WPQ3_9CHLO</name>
<feature type="domain" description="Protein kinase" evidence="3">
    <location>
        <begin position="16"/>
        <end position="288"/>
    </location>
</feature>
<dbReference type="FunFam" id="3.30.200.20:FF:001075">
    <property type="entry name" value="Snf1-like protein kinase"/>
    <property type="match status" value="1"/>
</dbReference>
<keyword evidence="2" id="KW-0067">ATP-binding</keyword>
<dbReference type="Pfam" id="PF00069">
    <property type="entry name" value="Pkinase"/>
    <property type="match status" value="1"/>
</dbReference>
<evidence type="ECO:0000256" key="1">
    <source>
        <dbReference type="ARBA" id="ARBA00022741"/>
    </source>
</evidence>
<proteinExistence type="predicted"/>
<evidence type="ECO:0000313" key="5">
    <source>
        <dbReference type="Proteomes" id="UP000232323"/>
    </source>
</evidence>
<dbReference type="SUPFAM" id="SSF56112">
    <property type="entry name" value="Protein kinase-like (PK-like)"/>
    <property type="match status" value="1"/>
</dbReference>
<keyword evidence="5" id="KW-1185">Reference proteome</keyword>
<dbReference type="GO" id="GO:0035556">
    <property type="term" value="P:intracellular signal transduction"/>
    <property type="evidence" value="ECO:0007669"/>
    <property type="project" value="TreeGrafter"/>
</dbReference>
<dbReference type="SMART" id="SM00220">
    <property type="entry name" value="S_TKc"/>
    <property type="match status" value="1"/>
</dbReference>
<dbReference type="CDD" id="cd14003">
    <property type="entry name" value="STKc_AMPK-like"/>
    <property type="match status" value="1"/>
</dbReference>
<dbReference type="GO" id="GO:0005737">
    <property type="term" value="C:cytoplasm"/>
    <property type="evidence" value="ECO:0007669"/>
    <property type="project" value="TreeGrafter"/>
</dbReference>
<dbReference type="EMBL" id="BEGY01000001">
    <property type="protein sequence ID" value="GAX72676.1"/>
    <property type="molecule type" value="Genomic_DNA"/>
</dbReference>
<organism evidence="4 5">
    <name type="scientific">Chlamydomonas eustigma</name>
    <dbReference type="NCBI Taxonomy" id="1157962"/>
    <lineage>
        <taxon>Eukaryota</taxon>
        <taxon>Viridiplantae</taxon>
        <taxon>Chlorophyta</taxon>
        <taxon>core chlorophytes</taxon>
        <taxon>Chlorophyceae</taxon>
        <taxon>CS clade</taxon>
        <taxon>Chlamydomonadales</taxon>
        <taxon>Chlamydomonadaceae</taxon>
        <taxon>Chlamydomonas</taxon>
    </lineage>
</organism>
<comment type="caution">
    <text evidence="4">The sequence shown here is derived from an EMBL/GenBank/DDBJ whole genome shotgun (WGS) entry which is preliminary data.</text>
</comment>
<dbReference type="GO" id="GO:0004674">
    <property type="term" value="F:protein serine/threonine kinase activity"/>
    <property type="evidence" value="ECO:0007669"/>
    <property type="project" value="TreeGrafter"/>
</dbReference>
<dbReference type="FunFam" id="1.10.510.10:FF:000571">
    <property type="entry name" value="Maternal embryonic leucine zipper kinase"/>
    <property type="match status" value="1"/>
</dbReference>
<dbReference type="Proteomes" id="UP000232323">
    <property type="component" value="Unassembled WGS sequence"/>
</dbReference>
<evidence type="ECO:0000256" key="2">
    <source>
        <dbReference type="ARBA" id="ARBA00022840"/>
    </source>
</evidence>
<reference evidence="4 5" key="1">
    <citation type="submission" date="2017-08" db="EMBL/GenBank/DDBJ databases">
        <title>Acidophilic green algal genome provides insights into adaptation to an acidic environment.</title>
        <authorList>
            <person name="Hirooka S."/>
            <person name="Hirose Y."/>
            <person name="Kanesaki Y."/>
            <person name="Higuchi S."/>
            <person name="Fujiwara T."/>
            <person name="Onuma R."/>
            <person name="Era A."/>
            <person name="Ohbayashi R."/>
            <person name="Uzuka A."/>
            <person name="Nozaki H."/>
            <person name="Yoshikawa H."/>
            <person name="Miyagishima S.Y."/>
        </authorList>
    </citation>
    <scope>NUCLEOTIDE SEQUENCE [LARGE SCALE GENOMIC DNA]</scope>
    <source>
        <strain evidence="4 5">NIES-2499</strain>
    </source>
</reference>
<dbReference type="Gene3D" id="1.10.510.10">
    <property type="entry name" value="Transferase(Phosphotransferase) domain 1"/>
    <property type="match status" value="1"/>
</dbReference>
<sequence length="405" mass="45046">MAPQLQRDPLEGNQKYQKIQSLSSGAFGFVHLYRNNLTGEPTAIKFLERGEEVTRYVESEVLNHRILRHPHVIEFKEVFLTPEFICIAMEYASGGNLFSYVKQAIRLKEAAARWFFQQLIIGLDYCHRMGVVNRDIKLENTLLQKVTGLPLPLLKVCDFGYSKSQSLSAPKSKVGTMAYMAPEVISNAGRYDGKLADIWSCGVMLYVMLFGRYPFDAPPQPTPSGQGAAANPQDLRAKYMTPLILAAKWAPPPDVPVTPPCLDLLNHLLVADPVKRLTMAQIQSHPWFLANLPKDALAMNDDCLANTDYSGVQTVEDIKQIMLTAQSTPNRFTFNNTDDHDQDYQDMMIDATIREEADGMSEDWRAAPPKHPAGGDAAALGNRQQGVTGVAIIGRQQQVPAPTKQ</sequence>
<gene>
    <name evidence="4" type="ORF">CEUSTIGMA_g132.t1</name>
</gene>
<dbReference type="InterPro" id="IPR000719">
    <property type="entry name" value="Prot_kinase_dom"/>
</dbReference>
<dbReference type="STRING" id="1157962.A0A250WPQ3"/>
<protein>
    <recommendedName>
        <fullName evidence="3">Protein kinase domain-containing protein</fullName>
    </recommendedName>
</protein>
<dbReference type="PROSITE" id="PS50011">
    <property type="entry name" value="PROTEIN_KINASE_DOM"/>
    <property type="match status" value="1"/>
</dbReference>
<dbReference type="PANTHER" id="PTHR24346:SF92">
    <property type="entry name" value="SNF1-RELATED PROTEIN KINASE 2.6"/>
    <property type="match status" value="1"/>
</dbReference>